<name>A0AA35TE52_GEOBA</name>
<dbReference type="InterPro" id="IPR055439">
    <property type="entry name" value="Beta-prop_EML_1st"/>
</dbReference>
<dbReference type="FunFam" id="2.130.10.10:FF:001320">
    <property type="entry name" value="Predicted protein"/>
    <property type="match status" value="1"/>
</dbReference>
<evidence type="ECO:0000313" key="15">
    <source>
        <dbReference type="EMBL" id="CAI8045502.1"/>
    </source>
</evidence>
<dbReference type="GO" id="GO:0005930">
    <property type="term" value="C:axoneme"/>
    <property type="evidence" value="ECO:0007669"/>
    <property type="project" value="UniProtKB-ARBA"/>
</dbReference>
<dbReference type="Pfam" id="PF23409">
    <property type="entry name" value="Beta-prop_EML"/>
    <property type="match status" value="1"/>
</dbReference>
<evidence type="ECO:0000313" key="16">
    <source>
        <dbReference type="Proteomes" id="UP001174909"/>
    </source>
</evidence>
<evidence type="ECO:0000256" key="4">
    <source>
        <dbReference type="ARBA" id="ARBA00022574"/>
    </source>
</evidence>
<reference evidence="15" key="1">
    <citation type="submission" date="2023-03" db="EMBL/GenBank/DDBJ databases">
        <authorList>
            <person name="Steffen K."/>
            <person name="Cardenas P."/>
        </authorList>
    </citation>
    <scope>NUCLEOTIDE SEQUENCE</scope>
</reference>
<feature type="repeat" description="WD" evidence="13">
    <location>
        <begin position="453"/>
        <end position="486"/>
    </location>
</feature>
<feature type="repeat" description="WD" evidence="13">
    <location>
        <begin position="577"/>
        <end position="610"/>
    </location>
</feature>
<dbReference type="InterPro" id="IPR015943">
    <property type="entry name" value="WD40/YVTN_repeat-like_dom_sf"/>
</dbReference>
<evidence type="ECO:0000256" key="12">
    <source>
        <dbReference type="ARBA" id="ARBA00047117"/>
    </source>
</evidence>
<protein>
    <recommendedName>
        <fullName evidence="10">Cilia- and flagella-associated protein 52</fullName>
    </recommendedName>
</protein>
<evidence type="ECO:0000259" key="14">
    <source>
        <dbReference type="Pfam" id="PF23409"/>
    </source>
</evidence>
<keyword evidence="5" id="KW-0677">Repeat</keyword>
<dbReference type="AlphaFoldDB" id="A0AA35TE52"/>
<feature type="repeat" description="WD" evidence="13">
    <location>
        <begin position="409"/>
        <end position="450"/>
    </location>
</feature>
<feature type="domain" description="EML-like first beta-propeller" evidence="14">
    <location>
        <begin position="52"/>
        <end position="308"/>
    </location>
</feature>
<evidence type="ECO:0000256" key="9">
    <source>
        <dbReference type="ARBA" id="ARBA00029456"/>
    </source>
</evidence>
<dbReference type="EMBL" id="CASHTH010003476">
    <property type="protein sequence ID" value="CAI8045502.1"/>
    <property type="molecule type" value="Genomic_DNA"/>
</dbReference>
<dbReference type="FunFam" id="2.130.10.10:FF:000173">
    <property type="entry name" value="Cilia- and flagella-associated protein 52"/>
    <property type="match status" value="1"/>
</dbReference>
<evidence type="ECO:0000256" key="6">
    <source>
        <dbReference type="ARBA" id="ARBA00022846"/>
    </source>
</evidence>
<evidence type="ECO:0000256" key="10">
    <source>
        <dbReference type="ARBA" id="ARBA00029552"/>
    </source>
</evidence>
<comment type="subunit">
    <text evidence="12">Microtubule inner protein component of sperm flagellar doublet microtubules. Interacts with BRCA2. Interacts with the CCT chaperonin complex. Interacts with HSP70. Interacts with AK8. Interacts with CFAP45. Interacts with DNAI1. Interacts with IQDC.</text>
</comment>
<dbReference type="Pfam" id="PF00400">
    <property type="entry name" value="WD40"/>
    <property type="match status" value="4"/>
</dbReference>
<dbReference type="GO" id="GO:0031514">
    <property type="term" value="C:motile cilium"/>
    <property type="evidence" value="ECO:0007669"/>
    <property type="project" value="UniProtKB-SubCell"/>
</dbReference>
<evidence type="ECO:0000256" key="8">
    <source>
        <dbReference type="ARBA" id="ARBA00023273"/>
    </source>
</evidence>
<comment type="subcellular location">
    <subcellularLocation>
        <location evidence="1">Cell projection</location>
        <location evidence="1">Cilium</location>
        <location evidence="1">Flagellum</location>
    </subcellularLocation>
    <subcellularLocation>
        <location evidence="2">Cytoplasm</location>
    </subcellularLocation>
</comment>
<proteinExistence type="inferred from homology"/>
<feature type="repeat" description="WD" evidence="13">
    <location>
        <begin position="324"/>
        <end position="365"/>
    </location>
</feature>
<keyword evidence="6 15" id="KW-0282">Flagellum</keyword>
<dbReference type="PROSITE" id="PS00678">
    <property type="entry name" value="WD_REPEATS_1"/>
    <property type="match status" value="2"/>
</dbReference>
<dbReference type="FunFam" id="2.130.10.10:FF:000207">
    <property type="entry name" value="Cilia- and flagella-associated protein 52"/>
    <property type="match status" value="1"/>
</dbReference>
<evidence type="ECO:0000256" key="5">
    <source>
        <dbReference type="ARBA" id="ARBA00022737"/>
    </source>
</evidence>
<dbReference type="SUPFAM" id="SSF50978">
    <property type="entry name" value="WD40 repeat-like"/>
    <property type="match status" value="2"/>
</dbReference>
<evidence type="ECO:0000256" key="1">
    <source>
        <dbReference type="ARBA" id="ARBA00004230"/>
    </source>
</evidence>
<evidence type="ECO:0000256" key="2">
    <source>
        <dbReference type="ARBA" id="ARBA00004496"/>
    </source>
</evidence>
<sequence length="622" mass="67196">MGEAVDVQSLELVSVIGFGGNIPGGLVSHPDGQHIIYPLGCTVIVEDIQKNKQSFLSGHSDSVSCLACSTSGNFLASGQVTHMGFKADVIVWQFKERALYCRLTLHMVKVQAVSFSPNDKYMASLGGQDDNSVVIWDLEKKEAVCGSQAAMQSAGPVYALAFCNTRDDLFVTGGNHTLRVWELSPETRKIVATDCNLGQLKRIVHCIQIAPGDDYMFCGTSSGDVLQVNLSTRLIQFYGPQKNKLSCGIQSLQLLPNGGMLVGSGEGTLTTLLPSLKRTRTMSRVSGTVSSIALSKDSKQFYVGTGNSQRYVVELESFSPQLISSSHCSKVTDVCFPQKSSDLFATSSYSDVRVWHADTGKELLRLSTPNVTCHAVAFTPNGKAIITAWDDGKIRAFYPQSGKPMYTISDAHNKGVTALACMSDSRTVISGGGEGQVRVWEVNKSGQHMTAALKEHTGTVTCIKLRNNDEECVTASTDGTCIIWDLIKLVRSQVIFANTMFHAVCYRPDECQIVTAGTDRKIGYWETHDGSQIRELDGSESASINGMDVHGTRFLTGGGDKLIKVWDYDRGEVTHIGIGHSAEVTKVKVAPNGCHAVSVSVDGAILRWKMLPTALLGPPSST</sequence>
<accession>A0AA35TE52</accession>
<dbReference type="PANTHER" id="PTHR13720:SF14">
    <property type="entry name" value="CILIA- AND FLAGELLA-ASSOCIATED PROTEIN 52"/>
    <property type="match status" value="1"/>
</dbReference>
<feature type="repeat" description="WD" evidence="13">
    <location>
        <begin position="551"/>
        <end position="576"/>
    </location>
</feature>
<dbReference type="InterPro" id="IPR019775">
    <property type="entry name" value="WD40_repeat_CS"/>
</dbReference>
<keyword evidence="7" id="KW-0969">Cilium</keyword>
<dbReference type="InterPro" id="IPR050630">
    <property type="entry name" value="WD_repeat_EMAP"/>
</dbReference>
<dbReference type="Gene3D" id="2.130.10.10">
    <property type="entry name" value="YVTN repeat-like/Quinoprotein amine dehydrogenase"/>
    <property type="match status" value="3"/>
</dbReference>
<evidence type="ECO:0000256" key="7">
    <source>
        <dbReference type="ARBA" id="ARBA00023069"/>
    </source>
</evidence>
<dbReference type="PROSITE" id="PS50082">
    <property type="entry name" value="WD_REPEATS_2"/>
    <property type="match status" value="6"/>
</dbReference>
<keyword evidence="4 13" id="KW-0853">WD repeat</keyword>
<comment type="caution">
    <text evidence="15">The sequence shown here is derived from an EMBL/GenBank/DDBJ whole genome shotgun (WGS) entry which is preliminary data.</text>
</comment>
<dbReference type="PROSITE" id="PS50294">
    <property type="entry name" value="WD_REPEATS_REGION"/>
    <property type="match status" value="2"/>
</dbReference>
<evidence type="ECO:0000256" key="11">
    <source>
        <dbReference type="ARBA" id="ARBA00046056"/>
    </source>
</evidence>
<keyword evidence="16" id="KW-1185">Reference proteome</keyword>
<dbReference type="Proteomes" id="UP001174909">
    <property type="component" value="Unassembled WGS sequence"/>
</dbReference>
<comment type="function">
    <text evidence="11">Microtubule inner protein (MIP) part of the dynein-decorated doublet microtubules (DMTs) in cilia axoneme. Important for proper ciliary and flagellar beating. May act in cooperation with CFAP45 and axonemal dynein subunit DNAH11. May play a role in cell growth and/or survival.</text>
</comment>
<keyword evidence="3" id="KW-0963">Cytoplasm</keyword>
<dbReference type="SMART" id="SM00320">
    <property type="entry name" value="WD40"/>
    <property type="match status" value="12"/>
</dbReference>
<gene>
    <name evidence="15" type="ORF">GBAR_LOCUS25173</name>
</gene>
<dbReference type="InterPro" id="IPR001680">
    <property type="entry name" value="WD40_rpt"/>
</dbReference>
<evidence type="ECO:0000256" key="3">
    <source>
        <dbReference type="ARBA" id="ARBA00022490"/>
    </source>
</evidence>
<evidence type="ECO:0000256" key="13">
    <source>
        <dbReference type="PROSITE-ProRule" id="PRU00221"/>
    </source>
</evidence>
<comment type="similarity">
    <text evidence="9">Belongs to the CFAP52 family.</text>
</comment>
<organism evidence="15 16">
    <name type="scientific">Geodia barretti</name>
    <name type="common">Barrett's horny sponge</name>
    <dbReference type="NCBI Taxonomy" id="519541"/>
    <lineage>
        <taxon>Eukaryota</taxon>
        <taxon>Metazoa</taxon>
        <taxon>Porifera</taxon>
        <taxon>Demospongiae</taxon>
        <taxon>Heteroscleromorpha</taxon>
        <taxon>Tetractinellida</taxon>
        <taxon>Astrophorina</taxon>
        <taxon>Geodiidae</taxon>
        <taxon>Geodia</taxon>
    </lineage>
</organism>
<dbReference type="InterPro" id="IPR036322">
    <property type="entry name" value="WD40_repeat_dom_sf"/>
</dbReference>
<dbReference type="CDD" id="cd00200">
    <property type="entry name" value="WD40"/>
    <property type="match status" value="1"/>
</dbReference>
<dbReference type="PANTHER" id="PTHR13720">
    <property type="entry name" value="WD-40 REPEAT PROTEIN"/>
    <property type="match status" value="1"/>
</dbReference>
<feature type="repeat" description="WD" evidence="13">
    <location>
        <begin position="103"/>
        <end position="146"/>
    </location>
</feature>
<keyword evidence="8" id="KW-0966">Cell projection</keyword>